<sequence length="59" mass="6757">MVKRKATSIRKNKSFTSGKSDRFCSFGKGYRKGKTLTLPAPPEDYESEELIENKTNTQR</sequence>
<evidence type="ECO:0000313" key="3">
    <source>
        <dbReference type="Proteomes" id="UP001597374"/>
    </source>
</evidence>
<evidence type="ECO:0000256" key="1">
    <source>
        <dbReference type="SAM" id="MobiDB-lite"/>
    </source>
</evidence>
<dbReference type="Proteomes" id="UP001597374">
    <property type="component" value="Unassembled WGS sequence"/>
</dbReference>
<dbReference type="EMBL" id="JBHUIM010000003">
    <property type="protein sequence ID" value="MFD2248058.1"/>
    <property type="molecule type" value="Genomic_DNA"/>
</dbReference>
<organism evidence="2 3">
    <name type="scientific">Pontibacter ruber</name>
    <dbReference type="NCBI Taxonomy" id="1343895"/>
    <lineage>
        <taxon>Bacteria</taxon>
        <taxon>Pseudomonadati</taxon>
        <taxon>Bacteroidota</taxon>
        <taxon>Cytophagia</taxon>
        <taxon>Cytophagales</taxon>
        <taxon>Hymenobacteraceae</taxon>
        <taxon>Pontibacter</taxon>
    </lineage>
</organism>
<feature type="region of interest" description="Disordered" evidence="1">
    <location>
        <begin position="1"/>
        <end position="59"/>
    </location>
</feature>
<proteinExistence type="predicted"/>
<accession>A0ABW5D3B0</accession>
<name>A0ABW5D3B0_9BACT</name>
<feature type="compositionally biased region" description="Basic residues" evidence="1">
    <location>
        <begin position="1"/>
        <end position="13"/>
    </location>
</feature>
<reference evidence="3" key="1">
    <citation type="journal article" date="2019" name="Int. J. Syst. Evol. Microbiol.">
        <title>The Global Catalogue of Microorganisms (GCM) 10K type strain sequencing project: providing services to taxonomists for standard genome sequencing and annotation.</title>
        <authorList>
            <consortium name="The Broad Institute Genomics Platform"/>
            <consortium name="The Broad Institute Genome Sequencing Center for Infectious Disease"/>
            <person name="Wu L."/>
            <person name="Ma J."/>
        </authorList>
    </citation>
    <scope>NUCLEOTIDE SEQUENCE [LARGE SCALE GENOMIC DNA]</scope>
    <source>
        <strain evidence="3">CGMCC 4.1782</strain>
    </source>
</reference>
<dbReference type="RefSeq" id="WP_250432006.1">
    <property type="nucleotide sequence ID" value="NZ_JALPRR010000004.1"/>
</dbReference>
<comment type="caution">
    <text evidence="2">The sequence shown here is derived from an EMBL/GenBank/DDBJ whole genome shotgun (WGS) entry which is preliminary data.</text>
</comment>
<keyword evidence="3" id="KW-1185">Reference proteome</keyword>
<evidence type="ECO:0000313" key="2">
    <source>
        <dbReference type="EMBL" id="MFD2248058.1"/>
    </source>
</evidence>
<gene>
    <name evidence="2" type="ORF">ACFSKP_17450</name>
</gene>
<protein>
    <submittedName>
        <fullName evidence="2">Uncharacterized protein</fullName>
    </submittedName>
</protein>